<sequence length="52" mass="5565">MEHTIGDFGRDIWQPSNPFANLCQIALQCTQTNTCGCGPVLCMACMSPSCGL</sequence>
<dbReference type="RefSeq" id="XP_001883729.1">
    <property type="nucleotide sequence ID" value="XM_001883694.1"/>
</dbReference>
<dbReference type="KEGG" id="lbc:LACBIDRAFT_302744"/>
<proteinExistence type="predicted"/>
<evidence type="ECO:0000313" key="2">
    <source>
        <dbReference type="Proteomes" id="UP000001194"/>
    </source>
</evidence>
<accession>B0DI69</accession>
<dbReference type="Proteomes" id="UP000001194">
    <property type="component" value="Unassembled WGS sequence"/>
</dbReference>
<evidence type="ECO:0000313" key="1">
    <source>
        <dbReference type="EMBL" id="EDR05625.1"/>
    </source>
</evidence>
<dbReference type="HOGENOM" id="CLU_3087631_0_0_1"/>
<dbReference type="GeneID" id="6079417"/>
<protein>
    <submittedName>
        <fullName evidence="1">Predicted protein</fullName>
    </submittedName>
</protein>
<organism evidence="2">
    <name type="scientific">Laccaria bicolor (strain S238N-H82 / ATCC MYA-4686)</name>
    <name type="common">Bicoloured deceiver</name>
    <name type="synonym">Laccaria laccata var. bicolor</name>
    <dbReference type="NCBI Taxonomy" id="486041"/>
    <lineage>
        <taxon>Eukaryota</taxon>
        <taxon>Fungi</taxon>
        <taxon>Dikarya</taxon>
        <taxon>Basidiomycota</taxon>
        <taxon>Agaricomycotina</taxon>
        <taxon>Agaricomycetes</taxon>
        <taxon>Agaricomycetidae</taxon>
        <taxon>Agaricales</taxon>
        <taxon>Agaricineae</taxon>
        <taxon>Hydnangiaceae</taxon>
        <taxon>Laccaria</taxon>
    </lineage>
</organism>
<dbReference type="OrthoDB" id="2669721at2759"/>
<reference evidence="1 2" key="1">
    <citation type="journal article" date="2008" name="Nature">
        <title>The genome of Laccaria bicolor provides insights into mycorrhizal symbiosis.</title>
        <authorList>
            <person name="Martin F."/>
            <person name="Aerts A."/>
            <person name="Ahren D."/>
            <person name="Brun A."/>
            <person name="Danchin E.G.J."/>
            <person name="Duchaussoy F."/>
            <person name="Gibon J."/>
            <person name="Kohler A."/>
            <person name="Lindquist E."/>
            <person name="Pereda V."/>
            <person name="Salamov A."/>
            <person name="Shapiro H.J."/>
            <person name="Wuyts J."/>
            <person name="Blaudez D."/>
            <person name="Buee M."/>
            <person name="Brokstein P."/>
            <person name="Canbaeck B."/>
            <person name="Cohen D."/>
            <person name="Courty P.E."/>
            <person name="Coutinho P.M."/>
            <person name="Delaruelle C."/>
            <person name="Detter J.C."/>
            <person name="Deveau A."/>
            <person name="DiFazio S."/>
            <person name="Duplessis S."/>
            <person name="Fraissinet-Tachet L."/>
            <person name="Lucic E."/>
            <person name="Frey-Klett P."/>
            <person name="Fourrey C."/>
            <person name="Feussner I."/>
            <person name="Gay G."/>
            <person name="Grimwood J."/>
            <person name="Hoegger P.J."/>
            <person name="Jain P."/>
            <person name="Kilaru S."/>
            <person name="Labbe J."/>
            <person name="Lin Y.C."/>
            <person name="Legue V."/>
            <person name="Le Tacon F."/>
            <person name="Marmeisse R."/>
            <person name="Melayah D."/>
            <person name="Montanini B."/>
            <person name="Muratet M."/>
            <person name="Nehls U."/>
            <person name="Niculita-Hirzel H."/>
            <person name="Oudot-Le Secq M.P."/>
            <person name="Peter M."/>
            <person name="Quesneville H."/>
            <person name="Rajashekar B."/>
            <person name="Reich M."/>
            <person name="Rouhier N."/>
            <person name="Schmutz J."/>
            <person name="Yin T."/>
            <person name="Chalot M."/>
            <person name="Henrissat B."/>
            <person name="Kuees U."/>
            <person name="Lucas S."/>
            <person name="Van de Peer Y."/>
            <person name="Podila G.K."/>
            <person name="Polle A."/>
            <person name="Pukkila P.J."/>
            <person name="Richardson P.M."/>
            <person name="Rouze P."/>
            <person name="Sanders I.R."/>
            <person name="Stajich J.E."/>
            <person name="Tunlid A."/>
            <person name="Tuskan G."/>
            <person name="Grigoriev I.V."/>
        </authorList>
    </citation>
    <scope>NUCLEOTIDE SEQUENCE [LARGE SCALE GENOMIC DNA]</scope>
    <source>
        <strain evidence="2">S238N-H82 / ATCC MYA-4686</strain>
    </source>
</reference>
<name>B0DI69_LACBS</name>
<dbReference type="AlphaFoldDB" id="B0DI69"/>
<dbReference type="InParanoid" id="B0DI69"/>
<gene>
    <name evidence="1" type="ORF">LACBIDRAFT_302744</name>
</gene>
<keyword evidence="2" id="KW-1185">Reference proteome</keyword>
<dbReference type="EMBL" id="DS547112">
    <property type="protein sequence ID" value="EDR05625.1"/>
    <property type="molecule type" value="Genomic_DNA"/>
</dbReference>